<organism evidence="12 13">
    <name type="scientific">Lutibacter maritimus</name>
    <dbReference type="NCBI Taxonomy" id="593133"/>
    <lineage>
        <taxon>Bacteria</taxon>
        <taxon>Pseudomonadati</taxon>
        <taxon>Bacteroidota</taxon>
        <taxon>Flavobacteriia</taxon>
        <taxon>Flavobacteriales</taxon>
        <taxon>Flavobacteriaceae</taxon>
        <taxon>Lutibacter</taxon>
    </lineage>
</organism>
<dbReference type="GO" id="GO:0005524">
    <property type="term" value="F:ATP binding"/>
    <property type="evidence" value="ECO:0007669"/>
    <property type="project" value="UniProtKB-KW"/>
</dbReference>
<dbReference type="OrthoDB" id="9800696at2"/>
<dbReference type="EC" id="2.8.1.13" evidence="9"/>
<dbReference type="Gene3D" id="3.40.50.620">
    <property type="entry name" value="HUPs"/>
    <property type="match status" value="1"/>
</dbReference>
<dbReference type="InterPro" id="IPR046884">
    <property type="entry name" value="MnmA-like_central"/>
</dbReference>
<feature type="active site" description="Nucleophile" evidence="9">
    <location>
        <position position="100"/>
    </location>
</feature>
<dbReference type="AlphaFoldDB" id="A0A1I6SK45"/>
<evidence type="ECO:0000256" key="6">
    <source>
        <dbReference type="ARBA" id="ARBA00022884"/>
    </source>
</evidence>
<dbReference type="PANTHER" id="PTHR11933:SF5">
    <property type="entry name" value="MITOCHONDRIAL TRNA-SPECIFIC 2-THIOURIDYLASE 1"/>
    <property type="match status" value="1"/>
</dbReference>
<reference evidence="13" key="1">
    <citation type="submission" date="2016-10" db="EMBL/GenBank/DDBJ databases">
        <authorList>
            <person name="Varghese N."/>
            <person name="Submissions S."/>
        </authorList>
    </citation>
    <scope>NUCLEOTIDE SEQUENCE [LARGE SCALE GENOMIC DNA]</scope>
    <source>
        <strain evidence="13">DSM 24450</strain>
    </source>
</reference>
<dbReference type="InterPro" id="IPR046885">
    <property type="entry name" value="MnmA-like_C"/>
</dbReference>
<proteinExistence type="inferred from homology"/>
<keyword evidence="6 9" id="KW-0694">RNA-binding</keyword>
<dbReference type="FunFam" id="3.40.50.620:FF:000115">
    <property type="entry name" value="tRNA-specific 2-thiouridylase MnmA"/>
    <property type="match status" value="1"/>
</dbReference>
<dbReference type="HAMAP" id="MF_00144">
    <property type="entry name" value="tRNA_thiouridyl_MnmA"/>
    <property type="match status" value="1"/>
</dbReference>
<keyword evidence="2 9" id="KW-0808">Transferase</keyword>
<feature type="region of interest" description="Interaction with tRNA" evidence="9">
    <location>
        <begin position="150"/>
        <end position="152"/>
    </location>
</feature>
<keyword evidence="7" id="KW-1015">Disulfide bond</keyword>
<comment type="function">
    <text evidence="9">Catalyzes the 2-thiolation of uridine at the wobble position (U34) of tRNA, leading to the formation of s(2)U34.</text>
</comment>
<feature type="domain" description="tRNA-specific 2-thiouridylase MnmA-like central" evidence="11">
    <location>
        <begin position="256"/>
        <end position="304"/>
    </location>
</feature>
<feature type="region of interest" description="Interaction with tRNA" evidence="9">
    <location>
        <begin position="346"/>
        <end position="347"/>
    </location>
</feature>
<keyword evidence="9" id="KW-0963">Cytoplasm</keyword>
<dbReference type="Pfam" id="PF20259">
    <property type="entry name" value="tRNA_Me_trans_M"/>
    <property type="match status" value="1"/>
</dbReference>
<dbReference type="InterPro" id="IPR014729">
    <property type="entry name" value="Rossmann-like_a/b/a_fold"/>
</dbReference>
<sequence>MKRVIVGLSGGVDSSVAAYLLKEQGYEVIGLFMKNWHDESVTISNECPWLEDSNDAMIVAEKLGIPFQVVDLSEQYKERIVDYMFHEYEKGRTPNPDVLCNREIKFDVFLKIALDLGADYVATGHYCRKGEEIIDKKPVYKLLAGKDGNKDQSYFLCQLSQEQLAKALFPIGELTKPEVRKIAAEQDLITADKKDSQGLCFIGKVRLPEFLQQKLQPKEGVIVQIPATSEVYNQKVPVFTCKEEELAFYAKKTKYSVNQGKVVAKHQGAHYFTKGQRKGLAVGGTKEPLFVIDTDVVENVIYTGEGKNHQGLYRNVLFVNNEEIHWIRTDLALNDGESLPVLARIRYRQKLENATLYKVKDGLYVEFENPQSAITEGQFVAWYINDELLGSGVIS</sequence>
<dbReference type="GO" id="GO:0032259">
    <property type="term" value="P:methylation"/>
    <property type="evidence" value="ECO:0007669"/>
    <property type="project" value="UniProtKB-KW"/>
</dbReference>
<keyword evidence="1 9" id="KW-0820">tRNA-binding</keyword>
<evidence type="ECO:0000313" key="13">
    <source>
        <dbReference type="Proteomes" id="UP000199312"/>
    </source>
</evidence>
<feature type="region of interest" description="Interaction with target base in tRNA" evidence="9">
    <location>
        <begin position="95"/>
        <end position="97"/>
    </location>
</feature>
<protein>
    <recommendedName>
        <fullName evidence="9">tRNA-specific 2-thiouridylase MnmA</fullName>
        <ecNumber evidence="9">2.8.1.13</ecNumber>
    </recommendedName>
</protein>
<dbReference type="GO" id="GO:0103016">
    <property type="term" value="F:tRNA-uridine 2-sulfurtransferase activity"/>
    <property type="evidence" value="ECO:0007669"/>
    <property type="project" value="UniProtKB-EC"/>
</dbReference>
<dbReference type="Pfam" id="PF03054">
    <property type="entry name" value="tRNA_Me_trans"/>
    <property type="match status" value="1"/>
</dbReference>
<comment type="catalytic activity">
    <reaction evidence="8 9">
        <text>S-sulfanyl-L-cysteinyl-[protein] + uridine(34) in tRNA + AH2 + ATP = 2-thiouridine(34) in tRNA + L-cysteinyl-[protein] + A + AMP + diphosphate + H(+)</text>
        <dbReference type="Rhea" id="RHEA:47032"/>
        <dbReference type="Rhea" id="RHEA-COMP:10131"/>
        <dbReference type="Rhea" id="RHEA-COMP:11726"/>
        <dbReference type="Rhea" id="RHEA-COMP:11727"/>
        <dbReference type="Rhea" id="RHEA-COMP:11728"/>
        <dbReference type="ChEBI" id="CHEBI:13193"/>
        <dbReference type="ChEBI" id="CHEBI:15378"/>
        <dbReference type="ChEBI" id="CHEBI:17499"/>
        <dbReference type="ChEBI" id="CHEBI:29950"/>
        <dbReference type="ChEBI" id="CHEBI:30616"/>
        <dbReference type="ChEBI" id="CHEBI:33019"/>
        <dbReference type="ChEBI" id="CHEBI:61963"/>
        <dbReference type="ChEBI" id="CHEBI:65315"/>
        <dbReference type="ChEBI" id="CHEBI:87170"/>
        <dbReference type="ChEBI" id="CHEBI:456215"/>
        <dbReference type="EC" id="2.8.1.13"/>
    </reaction>
</comment>
<evidence type="ECO:0000256" key="3">
    <source>
        <dbReference type="ARBA" id="ARBA00022694"/>
    </source>
</evidence>
<feature type="binding site" evidence="9">
    <location>
        <begin position="7"/>
        <end position="14"/>
    </location>
    <ligand>
        <name>ATP</name>
        <dbReference type="ChEBI" id="CHEBI:30616"/>
    </ligand>
</feature>
<keyword evidence="4 9" id="KW-0547">Nucleotide-binding</keyword>
<dbReference type="Gene3D" id="2.40.30.10">
    <property type="entry name" value="Translation factors"/>
    <property type="match status" value="1"/>
</dbReference>
<evidence type="ECO:0000259" key="11">
    <source>
        <dbReference type="Pfam" id="PF20259"/>
    </source>
</evidence>
<keyword evidence="3 9" id="KW-0819">tRNA processing</keyword>
<evidence type="ECO:0000313" key="12">
    <source>
        <dbReference type="EMBL" id="SFS77337.1"/>
    </source>
</evidence>
<dbReference type="NCBIfam" id="TIGR00420">
    <property type="entry name" value="trmU"/>
    <property type="match status" value="1"/>
</dbReference>
<dbReference type="GO" id="GO:0002143">
    <property type="term" value="P:tRNA wobble position uridine thiolation"/>
    <property type="evidence" value="ECO:0007669"/>
    <property type="project" value="TreeGrafter"/>
</dbReference>
<feature type="binding site" evidence="9">
    <location>
        <position position="33"/>
    </location>
    <ligand>
        <name>ATP</name>
        <dbReference type="ChEBI" id="CHEBI:30616"/>
    </ligand>
</feature>
<feature type="site" description="Interaction with tRNA" evidence="9">
    <location>
        <position position="125"/>
    </location>
</feature>
<dbReference type="CDD" id="cd01998">
    <property type="entry name" value="MnmA_TRMU-like"/>
    <property type="match status" value="1"/>
</dbReference>
<dbReference type="InterPro" id="IPR023382">
    <property type="entry name" value="MnmA-like_central_sf"/>
</dbReference>
<dbReference type="EMBL" id="FOZP01000009">
    <property type="protein sequence ID" value="SFS77337.1"/>
    <property type="molecule type" value="Genomic_DNA"/>
</dbReference>
<evidence type="ECO:0000256" key="4">
    <source>
        <dbReference type="ARBA" id="ARBA00022741"/>
    </source>
</evidence>
<comment type="similarity">
    <text evidence="9">Belongs to the MnmA/TRMU family.</text>
</comment>
<evidence type="ECO:0000256" key="8">
    <source>
        <dbReference type="ARBA" id="ARBA00051542"/>
    </source>
</evidence>
<dbReference type="Pfam" id="PF20258">
    <property type="entry name" value="tRNA_Me_trans_C"/>
    <property type="match status" value="1"/>
</dbReference>
<keyword evidence="13" id="KW-1185">Reference proteome</keyword>
<feature type="active site" description="Cysteine persulfide intermediate" evidence="9">
    <location>
        <position position="200"/>
    </location>
</feature>
<evidence type="ECO:0000256" key="2">
    <source>
        <dbReference type="ARBA" id="ARBA00022679"/>
    </source>
</evidence>
<evidence type="ECO:0000256" key="1">
    <source>
        <dbReference type="ARBA" id="ARBA00022555"/>
    </source>
</evidence>
<feature type="site" description="Interaction with tRNA" evidence="9">
    <location>
        <position position="378"/>
    </location>
</feature>
<dbReference type="GO" id="GO:0005737">
    <property type="term" value="C:cytoplasm"/>
    <property type="evidence" value="ECO:0007669"/>
    <property type="project" value="UniProtKB-SubCell"/>
</dbReference>
<evidence type="ECO:0000256" key="7">
    <source>
        <dbReference type="ARBA" id="ARBA00023157"/>
    </source>
</evidence>
<dbReference type="GO" id="GO:0000049">
    <property type="term" value="F:tRNA binding"/>
    <property type="evidence" value="ECO:0007669"/>
    <property type="project" value="UniProtKB-KW"/>
</dbReference>
<dbReference type="Proteomes" id="UP000199312">
    <property type="component" value="Unassembled WGS sequence"/>
</dbReference>
<name>A0A1I6SK45_9FLAO</name>
<comment type="subcellular location">
    <subcellularLocation>
        <location evidence="9">Cytoplasm</location>
    </subcellularLocation>
</comment>
<dbReference type="SUPFAM" id="SSF52402">
    <property type="entry name" value="Adenine nucleotide alpha hydrolases-like"/>
    <property type="match status" value="1"/>
</dbReference>
<keyword evidence="12" id="KW-0489">Methyltransferase</keyword>
<dbReference type="RefSeq" id="WP_090229787.1">
    <property type="nucleotide sequence ID" value="NZ_FOZP01000009.1"/>
</dbReference>
<comment type="caution">
    <text evidence="9">Lacks conserved residue(s) required for the propagation of feature annotation.</text>
</comment>
<dbReference type="InterPro" id="IPR004506">
    <property type="entry name" value="MnmA-like"/>
</dbReference>
<evidence type="ECO:0000259" key="10">
    <source>
        <dbReference type="Pfam" id="PF20258"/>
    </source>
</evidence>
<dbReference type="STRING" id="593133.SAMN04488006_3120"/>
<dbReference type="Gene3D" id="2.30.30.280">
    <property type="entry name" value="Adenine nucleotide alpha hydrolases-like domains"/>
    <property type="match status" value="1"/>
</dbReference>
<dbReference type="GO" id="GO:0008168">
    <property type="term" value="F:methyltransferase activity"/>
    <property type="evidence" value="ECO:0007669"/>
    <property type="project" value="UniProtKB-KW"/>
</dbReference>
<gene>
    <name evidence="9" type="primary">mnmA</name>
    <name evidence="12" type="ORF">SAMN04488006_3120</name>
</gene>
<evidence type="ECO:0000256" key="5">
    <source>
        <dbReference type="ARBA" id="ARBA00022840"/>
    </source>
</evidence>
<keyword evidence="5 9" id="KW-0067">ATP-binding</keyword>
<feature type="domain" description="tRNA-specific 2-thiouridylase MnmA-like C-terminal" evidence="10">
    <location>
        <begin position="322"/>
        <end position="394"/>
    </location>
</feature>
<feature type="binding site" evidence="9">
    <location>
        <position position="124"/>
    </location>
    <ligand>
        <name>ATP</name>
        <dbReference type="ChEBI" id="CHEBI:30616"/>
    </ligand>
</feature>
<evidence type="ECO:0000256" key="9">
    <source>
        <dbReference type="HAMAP-Rule" id="MF_00144"/>
    </source>
</evidence>
<accession>A0A1I6SK45</accession>
<dbReference type="NCBIfam" id="NF001138">
    <property type="entry name" value="PRK00143.1"/>
    <property type="match status" value="1"/>
</dbReference>
<dbReference type="PANTHER" id="PTHR11933">
    <property type="entry name" value="TRNA 5-METHYLAMINOMETHYL-2-THIOURIDYLATE -METHYLTRANSFERASE"/>
    <property type="match status" value="1"/>
</dbReference>